<evidence type="ECO:0000313" key="1">
    <source>
        <dbReference type="EMBL" id="CAE7277771.1"/>
    </source>
</evidence>
<gene>
    <name evidence="1" type="primary">ftsH</name>
    <name evidence="1" type="ORF">SNAT2548_LOCUS14729</name>
</gene>
<dbReference type="AlphaFoldDB" id="A0A812N9V9"/>
<dbReference type="EMBL" id="CAJNDS010001768">
    <property type="protein sequence ID" value="CAE7277771.1"/>
    <property type="molecule type" value="Genomic_DNA"/>
</dbReference>
<name>A0A812N9V9_9DINO</name>
<protein>
    <submittedName>
        <fullName evidence="1">FtsH protein</fullName>
    </submittedName>
</protein>
<proteinExistence type="predicted"/>
<organism evidence="1 2">
    <name type="scientific">Symbiodinium natans</name>
    <dbReference type="NCBI Taxonomy" id="878477"/>
    <lineage>
        <taxon>Eukaryota</taxon>
        <taxon>Sar</taxon>
        <taxon>Alveolata</taxon>
        <taxon>Dinophyceae</taxon>
        <taxon>Suessiales</taxon>
        <taxon>Symbiodiniaceae</taxon>
        <taxon>Symbiodinium</taxon>
    </lineage>
</organism>
<comment type="caution">
    <text evidence="1">The sequence shown here is derived from an EMBL/GenBank/DDBJ whole genome shotgun (WGS) entry which is preliminary data.</text>
</comment>
<evidence type="ECO:0000313" key="2">
    <source>
        <dbReference type="Proteomes" id="UP000604046"/>
    </source>
</evidence>
<dbReference type="Proteomes" id="UP000604046">
    <property type="component" value="Unassembled WGS sequence"/>
</dbReference>
<reference evidence="1" key="1">
    <citation type="submission" date="2021-02" db="EMBL/GenBank/DDBJ databases">
        <authorList>
            <person name="Dougan E. K."/>
            <person name="Rhodes N."/>
            <person name="Thang M."/>
            <person name="Chan C."/>
        </authorList>
    </citation>
    <scope>NUCLEOTIDE SEQUENCE</scope>
</reference>
<keyword evidence="2" id="KW-1185">Reference proteome</keyword>
<accession>A0A812N9V9</accession>
<sequence length="269" mass="29764">MVASFASAAAGAAVAILALLAVAASSLAFWGRRGLQQRDVVQQGHAQMSARDWLCGFGADDSVNTASLRWADVENAVESSCGFVSSSLDTVRFALFKTHKTAGGTVAATLFRSATAKGLRWVGCDDKSNFAKSSILCESRKPRSLKLKSKYDFEMRHLMGTFWTSAPQPQMCDADGNFFDRVLNGYERLLGPGVHVFLPVRGAYSHLRSTLAWYQVPFRKFDADESKWNPLAKDLRLLKPAHVERFASHWPILGDQLSLKRGLWFIIPF</sequence>